<feature type="domain" description="P-type ATPase A" evidence="17">
    <location>
        <begin position="137"/>
        <end position="237"/>
    </location>
</feature>
<evidence type="ECO:0000256" key="16">
    <source>
        <dbReference type="SAM" id="MobiDB-lite"/>
    </source>
</evidence>
<accession>A0A7M3MIQ3</accession>
<evidence type="ECO:0000256" key="14">
    <source>
        <dbReference type="ARBA" id="ARBA00023136"/>
    </source>
</evidence>
<dbReference type="Gene3D" id="2.70.150.10">
    <property type="entry name" value="Calcium-transporting ATPase, cytoplasmic transduction domain A"/>
    <property type="match status" value="1"/>
</dbReference>
<evidence type="ECO:0000256" key="5">
    <source>
        <dbReference type="ARBA" id="ARBA00022553"/>
    </source>
</evidence>
<keyword evidence="3" id="KW-0813">Transport</keyword>
<dbReference type="NCBIfam" id="TIGR01494">
    <property type="entry name" value="ATPase_P-type"/>
    <property type="match status" value="1"/>
</dbReference>
<comment type="similarity">
    <text evidence="2 15">Belongs to the cation transport ATPase (P-type) (TC 3.A.3) family. Type IB subfamily.</text>
</comment>
<dbReference type="InterPro" id="IPR018303">
    <property type="entry name" value="ATPase_P-typ_P_site"/>
</dbReference>
<dbReference type="GO" id="GO:0043682">
    <property type="term" value="F:P-type divalent copper transporter activity"/>
    <property type="evidence" value="ECO:0007669"/>
    <property type="project" value="TreeGrafter"/>
</dbReference>
<keyword evidence="11" id="KW-1278">Translocase</keyword>
<feature type="transmembrane region" description="Helical" evidence="15">
    <location>
        <begin position="595"/>
        <end position="618"/>
    </location>
</feature>
<dbReference type="Pfam" id="PF00702">
    <property type="entry name" value="Hydrolase"/>
    <property type="match status" value="1"/>
</dbReference>
<dbReference type="GO" id="GO:0005507">
    <property type="term" value="F:copper ion binding"/>
    <property type="evidence" value="ECO:0007669"/>
    <property type="project" value="TreeGrafter"/>
</dbReference>
<feature type="transmembrane region" description="Helical" evidence="15">
    <location>
        <begin position="42"/>
        <end position="61"/>
    </location>
</feature>
<dbReference type="InterPro" id="IPR023214">
    <property type="entry name" value="HAD_sf"/>
</dbReference>
<dbReference type="GO" id="GO:0016887">
    <property type="term" value="F:ATP hydrolysis activity"/>
    <property type="evidence" value="ECO:0007669"/>
    <property type="project" value="InterPro"/>
</dbReference>
<evidence type="ECO:0000256" key="6">
    <source>
        <dbReference type="ARBA" id="ARBA00022692"/>
    </source>
</evidence>
<keyword evidence="13" id="KW-0406">Ion transport</keyword>
<keyword evidence="4 15" id="KW-1003">Cell membrane</keyword>
<dbReference type="SUPFAM" id="SSF81653">
    <property type="entry name" value="Calcium ATPase, transduction domain A"/>
    <property type="match status" value="1"/>
</dbReference>
<evidence type="ECO:0000256" key="4">
    <source>
        <dbReference type="ARBA" id="ARBA00022475"/>
    </source>
</evidence>
<proteinExistence type="inferred from homology"/>
<keyword evidence="14 15" id="KW-0472">Membrane</keyword>
<evidence type="ECO:0000256" key="13">
    <source>
        <dbReference type="ARBA" id="ARBA00023065"/>
    </source>
</evidence>
<dbReference type="InterPro" id="IPR036412">
    <property type="entry name" value="HAD-like_sf"/>
</dbReference>
<dbReference type="SFLD" id="SFLDS00003">
    <property type="entry name" value="Haloacid_Dehalogenase"/>
    <property type="match status" value="1"/>
</dbReference>
<feature type="transmembrane region" description="Helical" evidence="15">
    <location>
        <begin position="288"/>
        <end position="316"/>
    </location>
</feature>
<evidence type="ECO:0000259" key="17">
    <source>
        <dbReference type="Pfam" id="PF00122"/>
    </source>
</evidence>
<evidence type="ECO:0000256" key="15">
    <source>
        <dbReference type="RuleBase" id="RU362081"/>
    </source>
</evidence>
<evidence type="ECO:0000313" key="18">
    <source>
        <dbReference type="EMBL" id="TVM19544.1"/>
    </source>
</evidence>
<keyword evidence="5" id="KW-0597">Phosphoprotein</keyword>
<keyword evidence="10" id="KW-0460">Magnesium</keyword>
<dbReference type="GO" id="GO:0005524">
    <property type="term" value="F:ATP binding"/>
    <property type="evidence" value="ECO:0007669"/>
    <property type="project" value="UniProtKB-UniRule"/>
</dbReference>
<dbReference type="Pfam" id="PF00122">
    <property type="entry name" value="E1-E2_ATPase"/>
    <property type="match status" value="1"/>
</dbReference>
<feature type="transmembrane region" description="Helical" evidence="15">
    <location>
        <begin position="101"/>
        <end position="119"/>
    </location>
</feature>
<evidence type="ECO:0000256" key="7">
    <source>
        <dbReference type="ARBA" id="ARBA00022723"/>
    </source>
</evidence>
<feature type="transmembrane region" description="Helical" evidence="15">
    <location>
        <begin position="9"/>
        <end position="30"/>
    </location>
</feature>
<dbReference type="EMBL" id="QMIE01000002">
    <property type="protein sequence ID" value="TVM19544.1"/>
    <property type="molecule type" value="Genomic_DNA"/>
</dbReference>
<dbReference type="InterPro" id="IPR023298">
    <property type="entry name" value="ATPase_P-typ_TM_dom_sf"/>
</dbReference>
<evidence type="ECO:0000313" key="19">
    <source>
        <dbReference type="Proteomes" id="UP000448292"/>
    </source>
</evidence>
<sequence length="651" mass="69555">MAQDFKRRFIVSTALTVPIAYLSPMLRSLLGLGEPEWVPGRMYVLFALATIIFFYGGMPFLRHAWMELKKRQPGMMTLISLAVIVAYGYSAAVTFGLPGKVFYWELASLIDIMLLGHYIEMRSVMSAHGAMEELARLVPSKAHRLKDDGSTEDVPVSELQPDDRVLVKPGEKVPADGEVVDGRSSVNESLLTGESKPVDKQEGEEVIGGSVNGEGSLTVQVRKTGKDSFLNQVMDMVSKAQESKSRAQSLADKAAMWLTFVAIGSGAVTLVLWLALSGREFVFALERTVTVMIITCPHALGLAIPLVVAVSTAIAAKQGFLIRNRSPFEMARNIQAVIFDKTGTLTQGTFAVSDVVSMGELGEDELLELAGAVEAKSEHPIAKAIAESAREKLGSLPDAGEFDSIPGRGAKATVDGREVKTISLRYAREEGYELDKDALVPLLDEGKTVIAVIVDDRAAGVIALDDVLCETSRDAVARLKDMGLQVMMLTGDNEKVAGRVAKDLGLDDVFADVVPDEKAEKVKEVQQRGLVTAMVGDGVNDAPALAQADVGFAIGAGTDVAVETADVVLVKSNPMDVVEVVMLSKEVRRKTVQNLFWATGYNVVAIPLAAGVLAWAGIILSPAVGAIVMSLSTVIVAVNARLMSAPEAVQG</sequence>
<dbReference type="InterPro" id="IPR044492">
    <property type="entry name" value="P_typ_ATPase_HD_dom"/>
</dbReference>
<comment type="subcellular location">
    <subcellularLocation>
        <location evidence="1">Cell membrane</location>
        <topology evidence="1">Multi-pass membrane protein</topology>
    </subcellularLocation>
</comment>
<dbReference type="OrthoDB" id="5496529at2"/>
<dbReference type="PANTHER" id="PTHR43520:SF5">
    <property type="entry name" value="CATION-TRANSPORTING P-TYPE ATPASE-RELATED"/>
    <property type="match status" value="1"/>
</dbReference>
<evidence type="ECO:0000256" key="8">
    <source>
        <dbReference type="ARBA" id="ARBA00022741"/>
    </source>
</evidence>
<dbReference type="GO" id="GO:0055070">
    <property type="term" value="P:copper ion homeostasis"/>
    <property type="evidence" value="ECO:0007669"/>
    <property type="project" value="TreeGrafter"/>
</dbReference>
<dbReference type="NCBIfam" id="TIGR01525">
    <property type="entry name" value="ATPase-IB_hvy"/>
    <property type="match status" value="1"/>
</dbReference>
<gene>
    <name evidence="18" type="ORF">DPQ33_03460</name>
</gene>
<dbReference type="SFLD" id="SFLDF00027">
    <property type="entry name" value="p-type_atpase"/>
    <property type="match status" value="1"/>
</dbReference>
<dbReference type="PRINTS" id="PR00943">
    <property type="entry name" value="CUATPASE"/>
</dbReference>
<dbReference type="Proteomes" id="UP000448292">
    <property type="component" value="Unassembled WGS sequence"/>
</dbReference>
<evidence type="ECO:0000256" key="12">
    <source>
        <dbReference type="ARBA" id="ARBA00022989"/>
    </source>
</evidence>
<dbReference type="InterPro" id="IPR059000">
    <property type="entry name" value="ATPase_P-type_domA"/>
</dbReference>
<evidence type="ECO:0000256" key="3">
    <source>
        <dbReference type="ARBA" id="ARBA00022448"/>
    </source>
</evidence>
<feature type="transmembrane region" description="Helical" evidence="15">
    <location>
        <begin position="254"/>
        <end position="276"/>
    </location>
</feature>
<evidence type="ECO:0000256" key="10">
    <source>
        <dbReference type="ARBA" id="ARBA00022842"/>
    </source>
</evidence>
<feature type="transmembrane region" description="Helical" evidence="15">
    <location>
        <begin position="73"/>
        <end position="95"/>
    </location>
</feature>
<dbReference type="PRINTS" id="PR00119">
    <property type="entry name" value="CATATPASE"/>
</dbReference>
<dbReference type="InterPro" id="IPR027256">
    <property type="entry name" value="P-typ_ATPase_IB"/>
</dbReference>
<dbReference type="SFLD" id="SFLDG00002">
    <property type="entry name" value="C1.7:_P-type_atpase_like"/>
    <property type="match status" value="1"/>
</dbReference>
<dbReference type="FunFam" id="2.70.150.10:FF:000002">
    <property type="entry name" value="Copper-transporting ATPase 1, putative"/>
    <property type="match status" value="1"/>
</dbReference>
<organism evidence="18 19">
    <name type="scientific">Oceanidesulfovibrio indonesiensis</name>
    <dbReference type="NCBI Taxonomy" id="54767"/>
    <lineage>
        <taxon>Bacteria</taxon>
        <taxon>Pseudomonadati</taxon>
        <taxon>Thermodesulfobacteriota</taxon>
        <taxon>Desulfovibrionia</taxon>
        <taxon>Desulfovibrionales</taxon>
        <taxon>Desulfovibrionaceae</taxon>
        <taxon>Oceanidesulfovibrio</taxon>
    </lineage>
</organism>
<dbReference type="PANTHER" id="PTHR43520">
    <property type="entry name" value="ATP7, ISOFORM B"/>
    <property type="match status" value="1"/>
</dbReference>
<keyword evidence="9 15" id="KW-0067">ATP-binding</keyword>
<evidence type="ECO:0000256" key="11">
    <source>
        <dbReference type="ARBA" id="ARBA00022967"/>
    </source>
</evidence>
<dbReference type="SUPFAM" id="SSF81665">
    <property type="entry name" value="Calcium ATPase, transmembrane domain M"/>
    <property type="match status" value="1"/>
</dbReference>
<keyword evidence="19" id="KW-1185">Reference proteome</keyword>
<evidence type="ECO:0000256" key="2">
    <source>
        <dbReference type="ARBA" id="ARBA00006024"/>
    </source>
</evidence>
<feature type="region of interest" description="Disordered" evidence="16">
    <location>
        <begin position="190"/>
        <end position="209"/>
    </location>
</feature>
<evidence type="ECO:0000256" key="9">
    <source>
        <dbReference type="ARBA" id="ARBA00022840"/>
    </source>
</evidence>
<dbReference type="GO" id="GO:0005886">
    <property type="term" value="C:plasma membrane"/>
    <property type="evidence" value="ECO:0007669"/>
    <property type="project" value="UniProtKB-SubCell"/>
</dbReference>
<keyword evidence="12 15" id="KW-1133">Transmembrane helix</keyword>
<feature type="transmembrane region" description="Helical" evidence="15">
    <location>
        <begin position="624"/>
        <end position="642"/>
    </location>
</feature>
<dbReference type="NCBIfam" id="TIGR01511">
    <property type="entry name" value="ATPase-IB1_Cu"/>
    <property type="match status" value="1"/>
</dbReference>
<dbReference type="InterPro" id="IPR023299">
    <property type="entry name" value="ATPase_P-typ_cyto_dom_N"/>
</dbReference>
<dbReference type="SUPFAM" id="SSF56784">
    <property type="entry name" value="HAD-like"/>
    <property type="match status" value="1"/>
</dbReference>
<keyword evidence="6 15" id="KW-0812">Transmembrane</keyword>
<dbReference type="PROSITE" id="PS00154">
    <property type="entry name" value="ATPASE_E1_E2"/>
    <property type="match status" value="1"/>
</dbReference>
<protein>
    <submittedName>
        <fullName evidence="18">Heavy metal translocating P-type ATPase</fullName>
    </submittedName>
</protein>
<dbReference type="Gene3D" id="3.40.50.1000">
    <property type="entry name" value="HAD superfamily/HAD-like"/>
    <property type="match status" value="1"/>
</dbReference>
<dbReference type="InterPro" id="IPR001757">
    <property type="entry name" value="P_typ_ATPase"/>
</dbReference>
<keyword evidence="7 15" id="KW-0479">Metal-binding</keyword>
<dbReference type="Gene3D" id="3.40.1110.10">
    <property type="entry name" value="Calcium-transporting ATPase, cytoplasmic domain N"/>
    <property type="match status" value="1"/>
</dbReference>
<dbReference type="InterPro" id="IPR008250">
    <property type="entry name" value="ATPase_P-typ_transduc_dom_A_sf"/>
</dbReference>
<dbReference type="AlphaFoldDB" id="A0A7M3MIQ3"/>
<comment type="caution">
    <text evidence="18">The sequence shown here is derived from an EMBL/GenBank/DDBJ whole genome shotgun (WGS) entry which is preliminary data.</text>
</comment>
<keyword evidence="8 15" id="KW-0547">Nucleotide-binding</keyword>
<reference evidence="18 19" key="1">
    <citation type="submission" date="2018-06" db="EMBL/GenBank/DDBJ databases">
        <title>Complete genome of Desulfovibrio indonesiensis P37SLT.</title>
        <authorList>
            <person name="Crispim J.S."/>
            <person name="Vidigal P.M.P."/>
            <person name="Silva L.C.F."/>
            <person name="Laguardia C.N."/>
            <person name="Araujo L.C."/>
            <person name="Dias R.S."/>
            <person name="Sousa M.P."/>
            <person name="Paula S.O."/>
            <person name="Silva C."/>
        </authorList>
    </citation>
    <scope>NUCLEOTIDE SEQUENCE [LARGE SCALE GENOMIC DNA]</scope>
    <source>
        <strain evidence="18 19">P37SLT</strain>
    </source>
</reference>
<name>A0A7M3MIQ3_9BACT</name>
<evidence type="ECO:0000256" key="1">
    <source>
        <dbReference type="ARBA" id="ARBA00004651"/>
    </source>
</evidence>